<keyword evidence="5" id="KW-0539">Nucleus</keyword>
<dbReference type="GO" id="GO:0000977">
    <property type="term" value="F:RNA polymerase II transcription regulatory region sequence-specific DNA binding"/>
    <property type="evidence" value="ECO:0007669"/>
    <property type="project" value="TreeGrafter"/>
</dbReference>
<keyword evidence="2" id="KW-0479">Metal-binding</keyword>
<dbReference type="Proteomes" id="UP000593564">
    <property type="component" value="Unassembled WGS sequence"/>
</dbReference>
<dbReference type="SUPFAM" id="SSF56672">
    <property type="entry name" value="DNA/RNA polymerases"/>
    <property type="match status" value="1"/>
</dbReference>
<evidence type="ECO:0000256" key="4">
    <source>
        <dbReference type="ARBA" id="ARBA00022833"/>
    </source>
</evidence>
<protein>
    <recommendedName>
        <fullName evidence="6">Tify domain-containing protein</fullName>
    </recommendedName>
</protein>
<comment type="subcellular location">
    <subcellularLocation>
        <location evidence="1">Nucleus</location>
    </subcellularLocation>
</comment>
<proteinExistence type="predicted"/>
<keyword evidence="4" id="KW-0862">Zinc</keyword>
<comment type="caution">
    <text evidence="7">The sequence shown here is derived from an EMBL/GenBank/DDBJ whole genome shotgun (WGS) entry which is preliminary data.</text>
</comment>
<dbReference type="AlphaFoldDB" id="A0A7J7HVF2"/>
<dbReference type="GO" id="GO:0005634">
    <property type="term" value="C:nucleus"/>
    <property type="evidence" value="ECO:0007669"/>
    <property type="project" value="UniProtKB-SubCell"/>
</dbReference>
<dbReference type="InterPro" id="IPR011011">
    <property type="entry name" value="Znf_FYVE_PHD"/>
</dbReference>
<accession>A0A7J7HVF2</accession>
<dbReference type="PANTHER" id="PTHR47025">
    <property type="entry name" value="AUTOIMMUNE REGULATOR"/>
    <property type="match status" value="1"/>
</dbReference>
<dbReference type="EMBL" id="JACBKZ010000003">
    <property type="protein sequence ID" value="KAF5956054.1"/>
    <property type="molecule type" value="Genomic_DNA"/>
</dbReference>
<dbReference type="Gene3D" id="3.30.70.270">
    <property type="match status" value="1"/>
</dbReference>
<keyword evidence="8" id="KW-1185">Reference proteome</keyword>
<dbReference type="Pfam" id="PF16135">
    <property type="entry name" value="TDBD"/>
    <property type="match status" value="1"/>
</dbReference>
<name>A0A7J7HVF2_CAMSI</name>
<keyword evidence="3" id="KW-0863">Zinc-finger</keyword>
<evidence type="ECO:0000256" key="3">
    <source>
        <dbReference type="ARBA" id="ARBA00022771"/>
    </source>
</evidence>
<feature type="domain" description="Tify" evidence="6">
    <location>
        <begin position="45"/>
        <end position="99"/>
    </location>
</feature>
<reference evidence="7 8" key="2">
    <citation type="submission" date="2020-07" db="EMBL/GenBank/DDBJ databases">
        <title>Genome assembly of wild tea tree DASZ reveals pedigree and selection history of tea varieties.</title>
        <authorList>
            <person name="Zhang W."/>
        </authorList>
    </citation>
    <scope>NUCLEOTIDE SEQUENCE [LARGE SCALE GENOMIC DNA]</scope>
    <source>
        <strain evidence="8">cv. G240</strain>
        <tissue evidence="7">Leaf</tissue>
    </source>
</reference>
<dbReference type="GO" id="GO:0045944">
    <property type="term" value="P:positive regulation of transcription by RNA polymerase II"/>
    <property type="evidence" value="ECO:0007669"/>
    <property type="project" value="TreeGrafter"/>
</dbReference>
<dbReference type="GO" id="GO:0042393">
    <property type="term" value="F:histone binding"/>
    <property type="evidence" value="ECO:0007669"/>
    <property type="project" value="TreeGrafter"/>
</dbReference>
<evidence type="ECO:0000313" key="8">
    <source>
        <dbReference type="Proteomes" id="UP000593564"/>
    </source>
</evidence>
<dbReference type="InterPro" id="IPR043502">
    <property type="entry name" value="DNA/RNA_pol_sf"/>
</dbReference>
<dbReference type="SUPFAM" id="SSF57903">
    <property type="entry name" value="FYVE/PHD zinc finger"/>
    <property type="match status" value="1"/>
</dbReference>
<evidence type="ECO:0000313" key="7">
    <source>
        <dbReference type="EMBL" id="KAF5956054.1"/>
    </source>
</evidence>
<dbReference type="InterPro" id="IPR043128">
    <property type="entry name" value="Rev_trsase/Diguanyl_cyclase"/>
</dbReference>
<evidence type="ECO:0000256" key="1">
    <source>
        <dbReference type="ARBA" id="ARBA00004123"/>
    </source>
</evidence>
<evidence type="ECO:0000256" key="5">
    <source>
        <dbReference type="ARBA" id="ARBA00023242"/>
    </source>
</evidence>
<sequence>MELKMSKKVLPDSYPTTVKKLLSTWILERARVKYATTSQERELPGIMKGSGYLCGCSLSNFSKIFSAYEFELHAGGKTRHLNNHIYLENGKPIYSVIQELKIAPHNVLDEVVKKVAGSSVNEESFQAWQESLQENSHMVKAEKRRHISVPGMHHATTRILGVYEQGNEIVCSCCHTEISPSYYWNIYTSSRLTLHDIALSLANGENLAIGSSDDMCAACGAGGDLIICDRCPGAFHVGYYSKFVKDFSKIAVPLTQLTHKGVAYERIEGRESAFQELKARHPIFDRPQDFDVTARTLGDYSCSRAQLLLTQ</sequence>
<gene>
    <name evidence="7" type="ORF">HYC85_008910</name>
</gene>
<dbReference type="GO" id="GO:0003682">
    <property type="term" value="F:chromatin binding"/>
    <property type="evidence" value="ECO:0007669"/>
    <property type="project" value="TreeGrafter"/>
</dbReference>
<dbReference type="InterPro" id="IPR013083">
    <property type="entry name" value="Znf_RING/FYVE/PHD"/>
</dbReference>
<dbReference type="InterPro" id="IPR032308">
    <property type="entry name" value="TDBD"/>
</dbReference>
<dbReference type="PANTHER" id="PTHR47025:SF7">
    <property type="entry name" value="ACYL-COA N-ACYLTRANSFERASE WITH RING_FYVE_PHD-TYPE ZINC FINGER DOMAIN-CONTAINING PROTEIN"/>
    <property type="match status" value="1"/>
</dbReference>
<dbReference type="Gene3D" id="3.30.40.10">
    <property type="entry name" value="Zinc/RING finger domain, C3HC4 (zinc finger)"/>
    <property type="match status" value="1"/>
</dbReference>
<reference evidence="8" key="1">
    <citation type="journal article" date="2020" name="Nat. Commun.">
        <title>Genome assembly of wild tea tree DASZ reveals pedigree and selection history of tea varieties.</title>
        <authorList>
            <person name="Zhang W."/>
            <person name="Zhang Y."/>
            <person name="Qiu H."/>
            <person name="Guo Y."/>
            <person name="Wan H."/>
            <person name="Zhang X."/>
            <person name="Scossa F."/>
            <person name="Alseekh S."/>
            <person name="Zhang Q."/>
            <person name="Wang P."/>
            <person name="Xu L."/>
            <person name="Schmidt M.H."/>
            <person name="Jia X."/>
            <person name="Li D."/>
            <person name="Zhu A."/>
            <person name="Guo F."/>
            <person name="Chen W."/>
            <person name="Ni D."/>
            <person name="Usadel B."/>
            <person name="Fernie A.R."/>
            <person name="Wen W."/>
        </authorList>
    </citation>
    <scope>NUCLEOTIDE SEQUENCE [LARGE SCALE GENOMIC DNA]</scope>
    <source>
        <strain evidence="8">cv. G240</strain>
    </source>
</reference>
<organism evidence="7 8">
    <name type="scientific">Camellia sinensis</name>
    <name type="common">Tea plant</name>
    <name type="synonym">Thea sinensis</name>
    <dbReference type="NCBI Taxonomy" id="4442"/>
    <lineage>
        <taxon>Eukaryota</taxon>
        <taxon>Viridiplantae</taxon>
        <taxon>Streptophyta</taxon>
        <taxon>Embryophyta</taxon>
        <taxon>Tracheophyta</taxon>
        <taxon>Spermatophyta</taxon>
        <taxon>Magnoliopsida</taxon>
        <taxon>eudicotyledons</taxon>
        <taxon>Gunneridae</taxon>
        <taxon>Pentapetalae</taxon>
        <taxon>asterids</taxon>
        <taxon>Ericales</taxon>
        <taxon>Theaceae</taxon>
        <taxon>Camellia</taxon>
    </lineage>
</organism>
<evidence type="ECO:0000256" key="2">
    <source>
        <dbReference type="ARBA" id="ARBA00022723"/>
    </source>
</evidence>
<evidence type="ECO:0000259" key="6">
    <source>
        <dbReference type="Pfam" id="PF16135"/>
    </source>
</evidence>
<dbReference type="GO" id="GO:0008270">
    <property type="term" value="F:zinc ion binding"/>
    <property type="evidence" value="ECO:0007669"/>
    <property type="project" value="UniProtKB-KW"/>
</dbReference>